<accession>A0A166F2E4</accession>
<dbReference type="Proteomes" id="UP000076532">
    <property type="component" value="Unassembled WGS sequence"/>
</dbReference>
<sequence>MASPLTIRMARGSTEIGRGLYGAQLAGVLFSHPLIACQEGWERGAQLGDVGVTKFVYTITAKFYQPLYGANPSTWSLLIQLRTAHLTLNISSIGDMTRWSLRRKKIQKIEVLEQAVKRYNTAPEISETSHNADSALRVKCDEDTDSDI</sequence>
<reference evidence="1 2" key="1">
    <citation type="journal article" date="2016" name="Mol. Biol. Evol.">
        <title>Comparative Genomics of Early-Diverging Mushroom-Forming Fungi Provides Insights into the Origins of Lignocellulose Decay Capabilities.</title>
        <authorList>
            <person name="Nagy L.G."/>
            <person name="Riley R."/>
            <person name="Tritt A."/>
            <person name="Adam C."/>
            <person name="Daum C."/>
            <person name="Floudas D."/>
            <person name="Sun H."/>
            <person name="Yadav J.S."/>
            <person name="Pangilinan J."/>
            <person name="Larsson K.H."/>
            <person name="Matsuura K."/>
            <person name="Barry K."/>
            <person name="Labutti K."/>
            <person name="Kuo R."/>
            <person name="Ohm R.A."/>
            <person name="Bhattacharya S.S."/>
            <person name="Shirouzu T."/>
            <person name="Yoshinaga Y."/>
            <person name="Martin F.M."/>
            <person name="Grigoriev I.V."/>
            <person name="Hibbett D.S."/>
        </authorList>
    </citation>
    <scope>NUCLEOTIDE SEQUENCE [LARGE SCALE GENOMIC DNA]</scope>
    <source>
        <strain evidence="1 2">CBS 109695</strain>
    </source>
</reference>
<dbReference type="EMBL" id="KV417594">
    <property type="protein sequence ID" value="KZP16362.1"/>
    <property type="molecule type" value="Genomic_DNA"/>
</dbReference>
<proteinExistence type="predicted"/>
<evidence type="ECO:0000313" key="1">
    <source>
        <dbReference type="EMBL" id="KZP16362.1"/>
    </source>
</evidence>
<gene>
    <name evidence="1" type="ORF">FIBSPDRAFT_934680</name>
</gene>
<evidence type="ECO:0000313" key="2">
    <source>
        <dbReference type="Proteomes" id="UP000076532"/>
    </source>
</evidence>
<keyword evidence="2" id="KW-1185">Reference proteome</keyword>
<dbReference type="AlphaFoldDB" id="A0A166F2E4"/>
<name>A0A166F2E4_9AGAM</name>
<protein>
    <submittedName>
        <fullName evidence="1">Uncharacterized protein</fullName>
    </submittedName>
</protein>
<organism evidence="1 2">
    <name type="scientific">Athelia psychrophila</name>
    <dbReference type="NCBI Taxonomy" id="1759441"/>
    <lineage>
        <taxon>Eukaryota</taxon>
        <taxon>Fungi</taxon>
        <taxon>Dikarya</taxon>
        <taxon>Basidiomycota</taxon>
        <taxon>Agaricomycotina</taxon>
        <taxon>Agaricomycetes</taxon>
        <taxon>Agaricomycetidae</taxon>
        <taxon>Atheliales</taxon>
        <taxon>Atheliaceae</taxon>
        <taxon>Athelia</taxon>
    </lineage>
</organism>